<evidence type="ECO:0000313" key="3">
    <source>
        <dbReference type="Proteomes" id="UP000032141"/>
    </source>
</evidence>
<name>A0A0D3CQW9_BRAOL</name>
<organism evidence="2 3">
    <name type="scientific">Brassica oleracea var. oleracea</name>
    <dbReference type="NCBI Taxonomy" id="109376"/>
    <lineage>
        <taxon>Eukaryota</taxon>
        <taxon>Viridiplantae</taxon>
        <taxon>Streptophyta</taxon>
        <taxon>Embryophyta</taxon>
        <taxon>Tracheophyta</taxon>
        <taxon>Spermatophyta</taxon>
        <taxon>Magnoliopsida</taxon>
        <taxon>eudicotyledons</taxon>
        <taxon>Gunneridae</taxon>
        <taxon>Pentapetalae</taxon>
        <taxon>rosids</taxon>
        <taxon>malvids</taxon>
        <taxon>Brassicales</taxon>
        <taxon>Brassicaceae</taxon>
        <taxon>Brassiceae</taxon>
        <taxon>Brassica</taxon>
    </lineage>
</organism>
<dbReference type="STRING" id="109376.A0A0D3CQW9"/>
<reference evidence="2 3" key="1">
    <citation type="journal article" date="2014" name="Genome Biol.">
        <title>Transcriptome and methylome profiling reveals relics of genome dominance in the mesopolyploid Brassica oleracea.</title>
        <authorList>
            <person name="Parkin I.A."/>
            <person name="Koh C."/>
            <person name="Tang H."/>
            <person name="Robinson S.J."/>
            <person name="Kagale S."/>
            <person name="Clarke W.E."/>
            <person name="Town C.D."/>
            <person name="Nixon J."/>
            <person name="Krishnakumar V."/>
            <person name="Bidwell S.L."/>
            <person name="Denoeud F."/>
            <person name="Belcram H."/>
            <person name="Links M.G."/>
            <person name="Just J."/>
            <person name="Clarke C."/>
            <person name="Bender T."/>
            <person name="Huebert T."/>
            <person name="Mason A.S."/>
            <person name="Pires J.C."/>
            <person name="Barker G."/>
            <person name="Moore J."/>
            <person name="Walley P.G."/>
            <person name="Manoli S."/>
            <person name="Batley J."/>
            <person name="Edwards D."/>
            <person name="Nelson M.N."/>
            <person name="Wang X."/>
            <person name="Paterson A.H."/>
            <person name="King G."/>
            <person name="Bancroft I."/>
            <person name="Chalhoub B."/>
            <person name="Sharpe A.G."/>
        </authorList>
    </citation>
    <scope>NUCLEOTIDE SEQUENCE</scope>
    <source>
        <strain evidence="2 3">cv. TO1000</strain>
    </source>
</reference>
<dbReference type="EnsemblPlants" id="Bo6g033160.1">
    <property type="protein sequence ID" value="Bo6g033160.1"/>
    <property type="gene ID" value="Bo6g033160"/>
</dbReference>
<keyword evidence="3" id="KW-1185">Reference proteome</keyword>
<protein>
    <submittedName>
        <fullName evidence="2">Uncharacterized protein</fullName>
    </submittedName>
</protein>
<reference evidence="2" key="2">
    <citation type="submission" date="2015-03" db="UniProtKB">
        <authorList>
            <consortium name="EnsemblPlants"/>
        </authorList>
    </citation>
    <scope>IDENTIFICATION</scope>
</reference>
<proteinExistence type="predicted"/>
<dbReference type="AlphaFoldDB" id="A0A0D3CQW9"/>
<dbReference type="Gramene" id="Bo6g033160.1">
    <property type="protein sequence ID" value="Bo6g033160.1"/>
    <property type="gene ID" value="Bo6g033160"/>
</dbReference>
<feature type="region of interest" description="Disordered" evidence="1">
    <location>
        <begin position="133"/>
        <end position="159"/>
    </location>
</feature>
<evidence type="ECO:0000256" key="1">
    <source>
        <dbReference type="SAM" id="MobiDB-lite"/>
    </source>
</evidence>
<sequence length="159" mass="17445">MKPELLVIAGQPYGGVLLESTSSPHYEREGKCKKPLSRPAPKQCFTPTCPVNCCASTHFGENQLALGSSGISPLTTTHPLIFQHQSNFTTREIEQNAVELAYFLRVPIEESAGEKLEEGEDDVKSSCPLCSGRHTCYNGRDKGSRSREGELTSPNYVIE</sequence>
<dbReference type="eggNOG" id="ENOG502SREA">
    <property type="taxonomic scope" value="Eukaryota"/>
</dbReference>
<feature type="compositionally biased region" description="Basic and acidic residues" evidence="1">
    <location>
        <begin position="139"/>
        <end position="150"/>
    </location>
</feature>
<dbReference type="HOGENOM" id="CLU_1663208_0_0_1"/>
<dbReference type="Proteomes" id="UP000032141">
    <property type="component" value="Chromosome C6"/>
</dbReference>
<accession>A0A0D3CQW9</accession>
<evidence type="ECO:0000313" key="2">
    <source>
        <dbReference type="EnsemblPlants" id="Bo6g033160.1"/>
    </source>
</evidence>